<dbReference type="PANTHER" id="PTHR37804">
    <property type="entry name" value="CDAA REGULATORY PROTEIN CDAR"/>
    <property type="match status" value="1"/>
</dbReference>
<name>A0A2T2XFH8_9FIRM</name>
<evidence type="ECO:0000313" key="3">
    <source>
        <dbReference type="Proteomes" id="UP000242972"/>
    </source>
</evidence>
<accession>A0A2T2XFH8</accession>
<organism evidence="2 3">
    <name type="scientific">Sulfobacillus benefaciens</name>
    <dbReference type="NCBI Taxonomy" id="453960"/>
    <lineage>
        <taxon>Bacteria</taxon>
        <taxon>Bacillati</taxon>
        <taxon>Bacillota</taxon>
        <taxon>Clostridia</taxon>
        <taxon>Eubacteriales</taxon>
        <taxon>Clostridiales Family XVII. Incertae Sedis</taxon>
        <taxon>Sulfobacillus</taxon>
    </lineage>
</organism>
<evidence type="ECO:0000313" key="2">
    <source>
        <dbReference type="EMBL" id="PSR33239.1"/>
    </source>
</evidence>
<dbReference type="Gene3D" id="2.170.120.30">
    <property type="match status" value="1"/>
</dbReference>
<dbReference type="Gene3D" id="2.170.120.40">
    <property type="entry name" value="YbbR-like domain"/>
    <property type="match status" value="2"/>
</dbReference>
<evidence type="ECO:0008006" key="4">
    <source>
        <dbReference type="Google" id="ProtNLM"/>
    </source>
</evidence>
<feature type="transmembrane region" description="Helical" evidence="1">
    <location>
        <begin position="9"/>
        <end position="26"/>
    </location>
</feature>
<sequence>MDRFLENDSVLKIISVVIAILLWFIVSSSNPTQTTNRSFGPIPLSQSSLTRANLSVGALDPNVVTVTLKGSPQSVQNASIRQIAAFVELADITRAGTYSVPVRVSVPEGTSLVSVVPNHVVVTVDQLGTKHFAVALHPLGTPAPGYEIKSSAVSVKEASVNGPTSELAQIRSVVADVSVGGRAANFQEQVILLPLNRKDQVVPDVQVSPNLVTATVAIQPIPPQKTVPVVVKYTGTPAAGYQVGQITVAPATVDITGTSAALSGISQVNTQMVSVVGQTSTVTETVPLAFPKGISGMTINSVTVTITISPSG</sequence>
<dbReference type="Proteomes" id="UP000242972">
    <property type="component" value="Unassembled WGS sequence"/>
</dbReference>
<dbReference type="AlphaFoldDB" id="A0A2T2XFH8"/>
<gene>
    <name evidence="2" type="ORF">C7B46_10860</name>
</gene>
<keyword evidence="1" id="KW-1133">Transmembrane helix</keyword>
<reference evidence="2 3" key="1">
    <citation type="journal article" date="2014" name="BMC Genomics">
        <title>Comparison of environmental and isolate Sulfobacillus genomes reveals diverse carbon, sulfur, nitrogen, and hydrogen metabolisms.</title>
        <authorList>
            <person name="Justice N.B."/>
            <person name="Norman A."/>
            <person name="Brown C.T."/>
            <person name="Singh A."/>
            <person name="Thomas B.C."/>
            <person name="Banfield J.F."/>
        </authorList>
    </citation>
    <scope>NUCLEOTIDE SEQUENCE [LARGE SCALE GENOMIC DNA]</scope>
    <source>
        <strain evidence="2">AMDSBA4</strain>
    </source>
</reference>
<keyword evidence="1" id="KW-0472">Membrane</keyword>
<keyword evidence="1" id="KW-0812">Transmembrane</keyword>
<dbReference type="EMBL" id="PXYW01000024">
    <property type="protein sequence ID" value="PSR33239.1"/>
    <property type="molecule type" value="Genomic_DNA"/>
</dbReference>
<comment type="caution">
    <text evidence="2">The sequence shown here is derived from an EMBL/GenBank/DDBJ whole genome shotgun (WGS) entry which is preliminary data.</text>
</comment>
<dbReference type="InterPro" id="IPR053154">
    <property type="entry name" value="c-di-AMP_regulator"/>
</dbReference>
<dbReference type="PANTHER" id="PTHR37804:SF1">
    <property type="entry name" value="CDAA REGULATORY PROTEIN CDAR"/>
    <property type="match status" value="1"/>
</dbReference>
<protein>
    <recommendedName>
        <fullName evidence="4">YbbR-like domain-containing protein</fullName>
    </recommendedName>
</protein>
<dbReference type="Pfam" id="PF07949">
    <property type="entry name" value="YbbR"/>
    <property type="match status" value="3"/>
</dbReference>
<dbReference type="InterPro" id="IPR012505">
    <property type="entry name" value="YbbR"/>
</dbReference>
<proteinExistence type="predicted"/>
<evidence type="ECO:0000256" key="1">
    <source>
        <dbReference type="SAM" id="Phobius"/>
    </source>
</evidence>